<evidence type="ECO:0000256" key="1">
    <source>
        <dbReference type="ARBA" id="ARBA00010116"/>
    </source>
</evidence>
<sequence>MARKPRSLLETSPLLGRITASRSTMSRQVARSAGNVVALGRLPLRRMLEMNPDLHIDEAREVHDRAVSAGIVVARRFREQELVRTPGLAPDFAHGMEALGSGPVYGNLFDEDWGSMAKPNAIEARTSPVAYLLMLFRRACALESSGALADFKLRLDERRPDIGDQVIDDQALNGEIPTLDVSARVLEYAISAYLRVLSGEEATPDIDLAMSTVRYPMTMPYEHWTTQIGQILQLAGGEPLTLGEVSRQADPNYHYFVRQGMQTAWGDDAMLLSLPLGPARRELLLETPYRGQSGTITASDTYYRDTYGVSGLSALQDTATFCARTQTPSTALAGLFAVQTAAPVASVNIVGLEPVSGAGFGAVYINGGADPAIEIKKGTPTAYQAEDPAEPVDTEPPHWLEHLDDARADRIHRLIRLSRWLELSFADTDRLLVAAHTAQGLDGPPMITTNTLRALGIFKEMQSRYGVAAQDFAAWIATLAPYGQGDNAPSQFDRVFNEPHRHSMPLVLDGRPLQMRLGLDDDENRRTVEHISSALGLDPEGFSYLSRSIAATFGDGPLTCTLEVVSAFYRVTNLAKYLKISPVVLTGLLETLSQEGDPVTRQMVGVPHIHSRPAIGETDFLSALIAVEGCVRWCRAKGIDVAWMVQHLRQDSTPQIAGDAQRQLIADLHSQLNGIRITPSMLYEAGVPQTIPKPHLLAGQEDTDEEADVIRPDWLCVLSELTDPEGIVLDRISGSDADYESSAFDIVSAAVAALFKGDFVGCTHARQSSPLRRTERPIYRVTPDIEQAEISTMLTSVILRARAAQRGVVEARISGYLNIAAELVLPLIDWAQQSVYDVLRWAWDAKLERTAASVHAQLATRLAWPREFVDDESAYASSEIMLHKLGELRRQADIVKHFALDGALLWRHAQNARHLSAREPDAFGFSPGAASLGDFYHLQTYRDVIDRGLRAPAELLDYLALVNTPGIINEEAIAEGSAYARLMRDAAAGKVAALVGASARDVLDAALIVSPIGILRRLSEFSGLLRILDLAEQTGLSVVALDGLGRLSNSATAQDYRRAIRDAFSCLSAAAQAERSGQRAVVPEVGQSVTSSSTVSHDSLVADGDDQVDTEAQFALTIRDLAGQPIAGAPVRWSHTGAGFIDSDMSTTDVDGIAYVTLHAGLSMGTAHVFGMIGLDQRLTLPAVRVDAHEASLKPYDTFPEDDVEILAGEREGADVRVFVHDNYGNPGINREVHWSIRSGPGRLLHLATRTGTDGWARNTVVSRDTGTTEVRVEYSGVNTLLSNVISVDRPYIDSMFGIRLMTPNLANRPAKLICTVLSLTGVPSPEATVNWSVNDENLSPTESDQDGIAVLEVEPTGVGILSVTASIDGRSVSANFEIVDAPTIVPLSPSVQVHIQNPQKFAFVSIRVEAGEYPGVDDGKRDPPPVGFLPMTWKINGVETGPRLTDIAGHSQAAISLAKAGDMTVTCGITGTQVSESFDVTVVPEPKWIITLDGEPVSDTLSLTVGPNPVALHIKPDPSQTFLIDQDVLLTWDGANPTGQGLSSTPTYLQVVPMKAGGVTWWLTCEREPSPDAIFSLGIRLADPRHVRWMRLRILPA</sequence>
<keyword evidence="5" id="KW-1185">Reference proteome</keyword>
<protein>
    <recommendedName>
        <fullName evidence="3">Big-1 domain-containing protein</fullName>
    </recommendedName>
</protein>
<name>A0A5E4ZXR6_9BURK</name>
<dbReference type="RefSeq" id="WP_150737830.1">
    <property type="nucleotide sequence ID" value="NZ_CABPSP010000004.1"/>
</dbReference>
<dbReference type="InterPro" id="IPR018003">
    <property type="entry name" value="Insecticidal_toxin/plasmid_vir"/>
</dbReference>
<evidence type="ECO:0000313" key="4">
    <source>
        <dbReference type="EMBL" id="VVE65065.1"/>
    </source>
</evidence>
<comment type="similarity">
    <text evidence="1">Belongs to the intimin/invasin family.</text>
</comment>
<dbReference type="Pfam" id="PF03538">
    <property type="entry name" value="VRP1"/>
    <property type="match status" value="1"/>
</dbReference>
<evidence type="ECO:0000256" key="2">
    <source>
        <dbReference type="ARBA" id="ARBA00023026"/>
    </source>
</evidence>
<dbReference type="OrthoDB" id="9129814at2"/>
<dbReference type="InterPro" id="IPR003344">
    <property type="entry name" value="Big_1_dom"/>
</dbReference>
<organism evidence="4 5">
    <name type="scientific">Pandoraea anapnoica</name>
    <dbReference type="NCBI Taxonomy" id="2508301"/>
    <lineage>
        <taxon>Bacteria</taxon>
        <taxon>Pseudomonadati</taxon>
        <taxon>Pseudomonadota</taxon>
        <taxon>Betaproteobacteria</taxon>
        <taxon>Burkholderiales</taxon>
        <taxon>Burkholderiaceae</taxon>
        <taxon>Pandoraea</taxon>
    </lineage>
</organism>
<dbReference type="SUPFAM" id="SSF49373">
    <property type="entry name" value="Invasin/intimin cell-adhesion fragments"/>
    <property type="match status" value="3"/>
</dbReference>
<dbReference type="Gene3D" id="2.60.40.10">
    <property type="entry name" value="Immunoglobulins"/>
    <property type="match status" value="3"/>
</dbReference>
<dbReference type="EMBL" id="CABPSP010000004">
    <property type="protein sequence ID" value="VVE65065.1"/>
    <property type="molecule type" value="Genomic_DNA"/>
</dbReference>
<dbReference type="Proteomes" id="UP000383122">
    <property type="component" value="Unassembled WGS sequence"/>
</dbReference>
<dbReference type="Pfam" id="PF02369">
    <property type="entry name" value="Big_1"/>
    <property type="match status" value="1"/>
</dbReference>
<accession>A0A5E4ZXR6</accession>
<evidence type="ECO:0000259" key="3">
    <source>
        <dbReference type="Pfam" id="PF02369"/>
    </source>
</evidence>
<keyword evidence="2" id="KW-0843">Virulence</keyword>
<feature type="domain" description="Big-1" evidence="3">
    <location>
        <begin position="1091"/>
        <end position="1159"/>
    </location>
</feature>
<evidence type="ECO:0000313" key="5">
    <source>
        <dbReference type="Proteomes" id="UP000383122"/>
    </source>
</evidence>
<dbReference type="InterPro" id="IPR013783">
    <property type="entry name" value="Ig-like_fold"/>
</dbReference>
<dbReference type="InterPro" id="IPR008964">
    <property type="entry name" value="Invasin/intimin_cell_adhesion"/>
</dbReference>
<reference evidence="4 5" key="1">
    <citation type="submission" date="2019-08" db="EMBL/GenBank/DDBJ databases">
        <authorList>
            <person name="Peeters C."/>
        </authorList>
    </citation>
    <scope>NUCLEOTIDE SEQUENCE [LARGE SCALE GENOMIC DNA]</scope>
    <source>
        <strain evidence="4 5">LMG 31117</strain>
    </source>
</reference>
<gene>
    <name evidence="4" type="ORF">PAN31117_01745</name>
</gene>
<proteinExistence type="inferred from homology"/>